<evidence type="ECO:0000313" key="1">
    <source>
        <dbReference type="EMBL" id="HER43327.1"/>
    </source>
</evidence>
<gene>
    <name evidence="1" type="ORF">ENO08_02560</name>
</gene>
<dbReference type="EMBL" id="DSEC01000181">
    <property type="protein sequence ID" value="HER43327.1"/>
    <property type="molecule type" value="Genomic_DNA"/>
</dbReference>
<proteinExistence type="predicted"/>
<dbReference type="Proteomes" id="UP000886069">
    <property type="component" value="Unassembled WGS sequence"/>
</dbReference>
<name>A0A7V2AUA4_UNCEI</name>
<organism evidence="1">
    <name type="scientific">Eiseniibacteriota bacterium</name>
    <dbReference type="NCBI Taxonomy" id="2212470"/>
    <lineage>
        <taxon>Bacteria</taxon>
        <taxon>Candidatus Eiseniibacteriota</taxon>
    </lineage>
</organism>
<dbReference type="AlphaFoldDB" id="A0A7V2AUA4"/>
<protein>
    <submittedName>
        <fullName evidence="1">Uncharacterized protein</fullName>
    </submittedName>
</protein>
<accession>A0A7V2AUA4</accession>
<comment type="caution">
    <text evidence="1">The sequence shown here is derived from an EMBL/GenBank/DDBJ whole genome shotgun (WGS) entry which is preliminary data.</text>
</comment>
<reference evidence="1" key="1">
    <citation type="journal article" date="2020" name="mSystems">
        <title>Genome- and Community-Level Interaction Insights into Carbon Utilization and Element Cycling Functions of Hydrothermarchaeota in Hydrothermal Sediment.</title>
        <authorList>
            <person name="Zhou Z."/>
            <person name="Liu Y."/>
            <person name="Xu W."/>
            <person name="Pan J."/>
            <person name="Luo Z.H."/>
            <person name="Li M."/>
        </authorList>
    </citation>
    <scope>NUCLEOTIDE SEQUENCE [LARGE SCALE GENOMIC DNA]</scope>
    <source>
        <strain evidence="1">SpSt-1233</strain>
    </source>
</reference>
<sequence length="371" mass="41314">MSRNIAAYILICAAPLASGPAASIEYDLRGQASAYHLESRSDGGRAHGSGIRYIPIFELAQRLPGTTFIDLDAAVDAWAATGSSMEDDWDIELYRLELRFATARSETRLGLQKINFGPGRLLRPLRWFDRLDPRDPLQITEGVYAMRFICTAPDNANLWLWGLYGNDDPKGYEFMETSDDRPELGGRLQIPMGPGELGLTVHNRKVDPGLPGAPSFGESRFAVDGRWDVLVGAWFEAVLQQQTAVRMSTAWTKTVMMGTDYTFGVGSGLHVLIEHMWSRVTTKEPMLDPGIDTDVSAFMLGYPVGYLDYIQAIGYYDWENEEYCQFASWQRTWDNLAVNLSLFHNPELTATGLATAMTAGTGGQIILMYNH</sequence>